<keyword evidence="3" id="KW-1185">Reference proteome</keyword>
<evidence type="ECO:0000313" key="3">
    <source>
        <dbReference type="Proteomes" id="UP000233387"/>
    </source>
</evidence>
<feature type="chain" id="PRO_5014729719" description="Outer membrane protein beta-barrel domain" evidence="1">
    <location>
        <begin position="19"/>
        <end position="204"/>
    </location>
</feature>
<reference evidence="2 3" key="1">
    <citation type="submission" date="2017-06" db="EMBL/GenBank/DDBJ databases">
        <title>Raineya orbicola gen. nov., sp. nov. a slightly thermophilic bacterium of the phylum Bacteroidetes and the description of Raineyaceae fam. nov.</title>
        <authorList>
            <person name="Albuquerque L."/>
            <person name="Polonia A.R.M."/>
            <person name="Barroso C."/>
            <person name="Froufe H.J.C."/>
            <person name="Lage O."/>
            <person name="Lobo-Da-Cunha A."/>
            <person name="Egas C."/>
            <person name="Da Costa M.S."/>
        </authorList>
    </citation>
    <scope>NUCLEOTIDE SEQUENCE [LARGE SCALE GENOMIC DNA]</scope>
    <source>
        <strain evidence="2 3">SPSPC-11</strain>
    </source>
</reference>
<organism evidence="2 3">
    <name type="scientific">Raineya orbicola</name>
    <dbReference type="NCBI Taxonomy" id="2016530"/>
    <lineage>
        <taxon>Bacteria</taxon>
        <taxon>Pseudomonadati</taxon>
        <taxon>Bacteroidota</taxon>
        <taxon>Cytophagia</taxon>
        <taxon>Cytophagales</taxon>
        <taxon>Raineyaceae</taxon>
        <taxon>Raineya</taxon>
    </lineage>
</organism>
<dbReference type="RefSeq" id="WP_101358073.1">
    <property type="nucleotide sequence ID" value="NZ_NKXO01000010.1"/>
</dbReference>
<comment type="caution">
    <text evidence="2">The sequence shown here is derived from an EMBL/GenBank/DDBJ whole genome shotgun (WGS) entry which is preliminary data.</text>
</comment>
<proteinExistence type="predicted"/>
<accession>A0A2N3IIL4</accession>
<evidence type="ECO:0008006" key="4">
    <source>
        <dbReference type="Google" id="ProtNLM"/>
    </source>
</evidence>
<dbReference type="OrthoDB" id="9848107at2"/>
<sequence>MRKVLFFITFVSIFQAFAQEEGEDYSRPRKVVVGGVASQDFYYSQFARRAMYGLAFQYFVGRKVSLNNRLMFGINPDQKLMLHYGLGGLMTHAIVQGGGGFILISGNLAQDILGLIILPVIIPEGIQFHFGGEYNKISPYIYPASFEYRPDILNQNELKAILEAGVQFRFSTKKHLVIAPSIAWKYRYGDSLQALSLGLMIGFE</sequence>
<evidence type="ECO:0000313" key="2">
    <source>
        <dbReference type="EMBL" id="PKQ70154.1"/>
    </source>
</evidence>
<dbReference type="AlphaFoldDB" id="A0A2N3IIL4"/>
<name>A0A2N3IIL4_9BACT</name>
<gene>
    <name evidence="2" type="ORF">Rain11_0814</name>
</gene>
<evidence type="ECO:0000256" key="1">
    <source>
        <dbReference type="SAM" id="SignalP"/>
    </source>
</evidence>
<dbReference type="Proteomes" id="UP000233387">
    <property type="component" value="Unassembled WGS sequence"/>
</dbReference>
<protein>
    <recommendedName>
        <fullName evidence="4">Outer membrane protein beta-barrel domain</fullName>
    </recommendedName>
</protein>
<keyword evidence="1" id="KW-0732">Signal</keyword>
<dbReference type="EMBL" id="NKXO01000010">
    <property type="protein sequence ID" value="PKQ70154.1"/>
    <property type="molecule type" value="Genomic_DNA"/>
</dbReference>
<feature type="signal peptide" evidence="1">
    <location>
        <begin position="1"/>
        <end position="18"/>
    </location>
</feature>